<proteinExistence type="predicted"/>
<dbReference type="NCBIfam" id="TIGR00066">
    <property type="entry name" value="g_glut_trans"/>
    <property type="match status" value="1"/>
</dbReference>
<feature type="binding site" evidence="6">
    <location>
        <position position="453"/>
    </location>
    <ligand>
        <name>L-glutamate</name>
        <dbReference type="ChEBI" id="CHEBI:29985"/>
    </ligand>
</feature>
<feature type="active site" description="Nucleophile" evidence="5">
    <location>
        <position position="370"/>
    </location>
</feature>
<dbReference type="PANTHER" id="PTHR43199">
    <property type="entry name" value="GLUTATHIONE HYDROLASE"/>
    <property type="match status" value="1"/>
</dbReference>
<keyword evidence="1" id="KW-0808">Transferase</keyword>
<keyword evidence="4" id="KW-0012">Acyltransferase</keyword>
<dbReference type="EMBL" id="CASHTH010003372">
    <property type="protein sequence ID" value="CAI8044042.1"/>
    <property type="molecule type" value="Genomic_DNA"/>
</dbReference>
<evidence type="ECO:0000256" key="4">
    <source>
        <dbReference type="ARBA" id="ARBA00023315"/>
    </source>
</evidence>
<organism evidence="7 8">
    <name type="scientific">Geodia barretti</name>
    <name type="common">Barrett's horny sponge</name>
    <dbReference type="NCBI Taxonomy" id="519541"/>
    <lineage>
        <taxon>Eukaryota</taxon>
        <taxon>Metazoa</taxon>
        <taxon>Porifera</taxon>
        <taxon>Demospongiae</taxon>
        <taxon>Heteroscleromorpha</taxon>
        <taxon>Tetractinellida</taxon>
        <taxon>Astrophorina</taxon>
        <taxon>Geodiidae</taxon>
        <taxon>Geodia</taxon>
    </lineage>
</organism>
<accession>A0AA35TA30</accession>
<comment type="caution">
    <text evidence="7">The sequence shown here is derived from an EMBL/GenBank/DDBJ whole genome shotgun (WGS) entry which is preliminary data.</text>
</comment>
<evidence type="ECO:0000313" key="7">
    <source>
        <dbReference type="EMBL" id="CAI8044042.1"/>
    </source>
</evidence>
<dbReference type="PANTHER" id="PTHR43199:SF1">
    <property type="entry name" value="GLUTATHIONE HYDROLASE PROENZYME"/>
    <property type="match status" value="1"/>
</dbReference>
<dbReference type="InterPro" id="IPR000101">
    <property type="entry name" value="GGT_peptidase"/>
</dbReference>
<gene>
    <name evidence="7" type="ORF">GBAR_LOCUS24434</name>
</gene>
<dbReference type="InterPro" id="IPR029055">
    <property type="entry name" value="Ntn_hydrolases_N"/>
</dbReference>
<evidence type="ECO:0000256" key="1">
    <source>
        <dbReference type="ARBA" id="ARBA00022679"/>
    </source>
</evidence>
<keyword evidence="8" id="KW-1185">Reference proteome</keyword>
<name>A0AA35TA30_GEOBA</name>
<dbReference type="Pfam" id="PF01019">
    <property type="entry name" value="G_glu_transpept"/>
    <property type="match status" value="1"/>
</dbReference>
<dbReference type="InterPro" id="IPR043137">
    <property type="entry name" value="GGT_ssub_C"/>
</dbReference>
<keyword evidence="2" id="KW-0378">Hydrolase</keyword>
<dbReference type="SUPFAM" id="SSF56235">
    <property type="entry name" value="N-terminal nucleophile aminohydrolases (Ntn hydrolases)"/>
    <property type="match status" value="1"/>
</dbReference>
<protein>
    <submittedName>
        <fullName evidence="7">Acylase ACY 1 proenzyme</fullName>
    </submittedName>
</protein>
<evidence type="ECO:0000256" key="5">
    <source>
        <dbReference type="PIRSR" id="PIRSR600101-1"/>
    </source>
</evidence>
<evidence type="ECO:0000256" key="6">
    <source>
        <dbReference type="PIRSR" id="PIRSR600101-2"/>
    </source>
</evidence>
<dbReference type="InterPro" id="IPR043138">
    <property type="entry name" value="GGT_lsub"/>
</dbReference>
<dbReference type="Proteomes" id="UP001174909">
    <property type="component" value="Unassembled WGS sequence"/>
</dbReference>
<dbReference type="Gene3D" id="3.60.20.40">
    <property type="match status" value="1"/>
</dbReference>
<dbReference type="InterPro" id="IPR051792">
    <property type="entry name" value="GGT_bact"/>
</dbReference>
<reference evidence="7" key="1">
    <citation type="submission" date="2023-03" db="EMBL/GenBank/DDBJ databases">
        <authorList>
            <person name="Steffen K."/>
            <person name="Cardenas P."/>
        </authorList>
    </citation>
    <scope>NUCLEOTIDE SEQUENCE</scope>
</reference>
<feature type="binding site" evidence="6">
    <location>
        <begin position="431"/>
        <end position="432"/>
    </location>
    <ligand>
        <name>L-glutamate</name>
        <dbReference type="ChEBI" id="CHEBI:29985"/>
    </ligand>
</feature>
<dbReference type="PRINTS" id="PR01210">
    <property type="entry name" value="GGTRANSPTASE"/>
</dbReference>
<dbReference type="GO" id="GO:0036374">
    <property type="term" value="F:glutathione hydrolase activity"/>
    <property type="evidence" value="ECO:0007669"/>
    <property type="project" value="InterPro"/>
</dbReference>
<keyword evidence="3" id="KW-0865">Zymogen</keyword>
<dbReference type="Gene3D" id="1.10.246.130">
    <property type="match status" value="1"/>
</dbReference>
<evidence type="ECO:0000256" key="3">
    <source>
        <dbReference type="ARBA" id="ARBA00023145"/>
    </source>
</evidence>
<dbReference type="GO" id="GO:0006751">
    <property type="term" value="P:glutathione catabolic process"/>
    <property type="evidence" value="ECO:0007669"/>
    <property type="project" value="InterPro"/>
</dbReference>
<dbReference type="AlphaFoldDB" id="A0AA35TA30"/>
<evidence type="ECO:0000256" key="2">
    <source>
        <dbReference type="ARBA" id="ARBA00022801"/>
    </source>
</evidence>
<evidence type="ECO:0000313" key="8">
    <source>
        <dbReference type="Proteomes" id="UP001174909"/>
    </source>
</evidence>
<dbReference type="GO" id="GO:0016746">
    <property type="term" value="F:acyltransferase activity"/>
    <property type="evidence" value="ECO:0007669"/>
    <property type="project" value="UniProtKB-KW"/>
</dbReference>
<sequence>MSWRKLAGSPFETYKKDAVASNGMVTTNHPMGSAAGLEMLAMGGNAMDAAVASVFALSVVEPMMVGIFGAGFINYYDASSGEFVNIDNYSVAPAAATPDMYETVSDTWPDYMETADRANLVGYRSVGVPGALMGWCYAEEKYGKLGIDTVVQPAIRYAKRGFAVSRYLADIIRLNQEDLAMFPASAEVFLPRGNPPSVGQTIVRSDYARTLEAVAAEGPDVLYKGRIGEMVVSDMSANDGIITEDDFENYRIHLREPVRGTYRGHDIVSVAPTSSGGTAIVEILNILEGFDVTSLGFGTAEGSHLLAEAMKIAFADRFEYLGDPAFVEVPVGALTDKGYAAARRREIDTSHARDYSYGNPSLYVGEGADTTHLTTADSDGNVVSTTQTIHAVFGSKVTTPGTGMLLNNTMNIFDPHPGNANSIAPGKRMVSSMSPTIVMKDGKPLMALGTPGATRIFPSVLQAIVNVIDHGMSLQEAVEAPRIWTQGQELEIEPGISDGVRQALKGMGHKVQVTPRVAGGMNGVMFDYANGTIRGAACYRADGVPAGFSGGAARPSDDPLYRF</sequence>